<name>A0ABD0LU41_9CAEN</name>
<gene>
    <name evidence="1" type="ORF">BaRGS_00005760</name>
</gene>
<protein>
    <submittedName>
        <fullName evidence="1">Uncharacterized protein</fullName>
    </submittedName>
</protein>
<reference evidence="1 2" key="1">
    <citation type="journal article" date="2023" name="Sci. Data">
        <title>Genome assembly of the Korean intertidal mud-creeper Batillaria attramentaria.</title>
        <authorList>
            <person name="Patra A.K."/>
            <person name="Ho P.T."/>
            <person name="Jun S."/>
            <person name="Lee S.J."/>
            <person name="Kim Y."/>
            <person name="Won Y.J."/>
        </authorList>
    </citation>
    <scope>NUCLEOTIDE SEQUENCE [LARGE SCALE GENOMIC DNA]</scope>
    <source>
        <strain evidence="1">Wonlab-2016</strain>
    </source>
</reference>
<dbReference type="EMBL" id="JACVVK020000022">
    <property type="protein sequence ID" value="KAK7503134.1"/>
    <property type="molecule type" value="Genomic_DNA"/>
</dbReference>
<proteinExistence type="predicted"/>
<dbReference type="AlphaFoldDB" id="A0ABD0LU41"/>
<keyword evidence="2" id="KW-1185">Reference proteome</keyword>
<dbReference type="Proteomes" id="UP001519460">
    <property type="component" value="Unassembled WGS sequence"/>
</dbReference>
<evidence type="ECO:0000313" key="1">
    <source>
        <dbReference type="EMBL" id="KAK7503134.1"/>
    </source>
</evidence>
<evidence type="ECO:0000313" key="2">
    <source>
        <dbReference type="Proteomes" id="UP001519460"/>
    </source>
</evidence>
<sequence>MGGLEKNPPKVFRCSRQSGKRDMAKTLPFCDTPSPLAIHLSGFHAYVLGSIHALLWQVKAASCHYDCGSMSSSAGDLPTTWMPVT</sequence>
<organism evidence="1 2">
    <name type="scientific">Batillaria attramentaria</name>
    <dbReference type="NCBI Taxonomy" id="370345"/>
    <lineage>
        <taxon>Eukaryota</taxon>
        <taxon>Metazoa</taxon>
        <taxon>Spiralia</taxon>
        <taxon>Lophotrochozoa</taxon>
        <taxon>Mollusca</taxon>
        <taxon>Gastropoda</taxon>
        <taxon>Caenogastropoda</taxon>
        <taxon>Sorbeoconcha</taxon>
        <taxon>Cerithioidea</taxon>
        <taxon>Batillariidae</taxon>
        <taxon>Batillaria</taxon>
    </lineage>
</organism>
<accession>A0ABD0LU41</accession>
<comment type="caution">
    <text evidence="1">The sequence shown here is derived from an EMBL/GenBank/DDBJ whole genome shotgun (WGS) entry which is preliminary data.</text>
</comment>